<dbReference type="OrthoDB" id="5380829at2759"/>
<comment type="caution">
    <text evidence="2">The sequence shown here is derived from an EMBL/GenBank/DDBJ whole genome shotgun (WGS) entry which is preliminary data.</text>
</comment>
<dbReference type="AlphaFoldDB" id="A0A8H3ERI2"/>
<accession>A0A8H3ERI2</accession>
<gene>
    <name evidence="2" type="ORF">ALECFALPRED_003545</name>
</gene>
<evidence type="ECO:0000256" key="1">
    <source>
        <dbReference type="SAM" id="SignalP"/>
    </source>
</evidence>
<dbReference type="Proteomes" id="UP000664203">
    <property type="component" value="Unassembled WGS sequence"/>
</dbReference>
<organism evidence="2 3">
    <name type="scientific">Alectoria fallacina</name>
    <dbReference type="NCBI Taxonomy" id="1903189"/>
    <lineage>
        <taxon>Eukaryota</taxon>
        <taxon>Fungi</taxon>
        <taxon>Dikarya</taxon>
        <taxon>Ascomycota</taxon>
        <taxon>Pezizomycotina</taxon>
        <taxon>Lecanoromycetes</taxon>
        <taxon>OSLEUM clade</taxon>
        <taxon>Lecanoromycetidae</taxon>
        <taxon>Lecanorales</taxon>
        <taxon>Lecanorineae</taxon>
        <taxon>Parmeliaceae</taxon>
        <taxon>Alectoria</taxon>
    </lineage>
</organism>
<reference evidence="2" key="1">
    <citation type="submission" date="2021-03" db="EMBL/GenBank/DDBJ databases">
        <authorList>
            <person name="Tagirdzhanova G."/>
        </authorList>
    </citation>
    <scope>NUCLEOTIDE SEQUENCE</scope>
</reference>
<dbReference type="EMBL" id="CAJPDR010000022">
    <property type="protein sequence ID" value="CAF9907596.1"/>
    <property type="molecule type" value="Genomic_DNA"/>
</dbReference>
<evidence type="ECO:0000313" key="2">
    <source>
        <dbReference type="EMBL" id="CAF9907596.1"/>
    </source>
</evidence>
<feature type="signal peptide" evidence="1">
    <location>
        <begin position="1"/>
        <end position="20"/>
    </location>
</feature>
<name>A0A8H3ERI2_9LECA</name>
<evidence type="ECO:0000313" key="3">
    <source>
        <dbReference type="Proteomes" id="UP000664203"/>
    </source>
</evidence>
<keyword evidence="1" id="KW-0732">Signal</keyword>
<feature type="chain" id="PRO_5034094217" evidence="1">
    <location>
        <begin position="21"/>
        <end position="211"/>
    </location>
</feature>
<sequence>MSGTLACIVWLILQATLIRTAPTTSSASTDPGTSLIHLSSVSPGFLNATSSLSDNFCLGSNSPRSDVETYRVAVPGTTTVLVIFYCPALPIDRNVVRETIATASIHMHDQLQIYGDRALLPRDDPYYTPDVEGADCRLKINSQRNPQTRTVPNRLTYQITLNALQGLFTFLYTDNHAASAVTEVLDPGLTGDMVRIGVVSISPLAGLVNAI</sequence>
<protein>
    <submittedName>
        <fullName evidence="2">Uncharacterized protein</fullName>
    </submittedName>
</protein>
<proteinExistence type="predicted"/>
<keyword evidence="3" id="KW-1185">Reference proteome</keyword>